<name>A0A291RTR6_9NOCA</name>
<reference evidence="1 2" key="1">
    <citation type="submission" date="2017-10" db="EMBL/GenBank/DDBJ databases">
        <title>Comparative genomics between pathogenic Norcardia.</title>
        <authorList>
            <person name="Zeng L."/>
        </authorList>
    </citation>
    <scope>NUCLEOTIDE SEQUENCE [LARGE SCALE GENOMIC DNA]</scope>
    <source>
        <strain evidence="1 2">NC_YFY_NT001</strain>
    </source>
</reference>
<protein>
    <recommendedName>
        <fullName evidence="3">Histidine kinase</fullName>
    </recommendedName>
</protein>
<proteinExistence type="predicted"/>
<dbReference type="GeneID" id="88362494"/>
<dbReference type="RefSeq" id="WP_098697589.1">
    <property type="nucleotide sequence ID" value="NZ_CP023778.1"/>
</dbReference>
<evidence type="ECO:0000313" key="2">
    <source>
        <dbReference type="Proteomes" id="UP000221961"/>
    </source>
</evidence>
<organism evidence="1 2">
    <name type="scientific">Nocardia terpenica</name>
    <dbReference type="NCBI Taxonomy" id="455432"/>
    <lineage>
        <taxon>Bacteria</taxon>
        <taxon>Bacillati</taxon>
        <taxon>Actinomycetota</taxon>
        <taxon>Actinomycetes</taxon>
        <taxon>Mycobacteriales</taxon>
        <taxon>Nocardiaceae</taxon>
        <taxon>Nocardia</taxon>
    </lineage>
</organism>
<evidence type="ECO:0008006" key="3">
    <source>
        <dbReference type="Google" id="ProtNLM"/>
    </source>
</evidence>
<gene>
    <name evidence="1" type="ORF">CRH09_35125</name>
</gene>
<dbReference type="EMBL" id="CP023778">
    <property type="protein sequence ID" value="ATL70632.1"/>
    <property type="molecule type" value="Genomic_DNA"/>
</dbReference>
<sequence>MIDDHPTVPPSTDATVFAECTDRMVRQMNVIALQLNTLRYVLDRDDATADAASVASTVVSAVIGRLDALIHDTGLTMLTVTGELPR</sequence>
<accession>A0A291RTR6</accession>
<evidence type="ECO:0000313" key="1">
    <source>
        <dbReference type="EMBL" id="ATL70632.1"/>
    </source>
</evidence>
<dbReference type="Proteomes" id="UP000221961">
    <property type="component" value="Chromosome"/>
</dbReference>
<dbReference type="KEGG" id="ntp:CRH09_35125"/>
<dbReference type="AlphaFoldDB" id="A0A291RTR6"/>